<dbReference type="InterPro" id="IPR011201">
    <property type="entry name" value="Zinc-ribbon_6_bact"/>
</dbReference>
<feature type="domain" description="Zinc-ribbon" evidence="1">
    <location>
        <begin position="4"/>
        <end position="95"/>
    </location>
</feature>
<organism evidence="2 3">
    <name type="scientific">Terrimicrobium sacchariphilum</name>
    <dbReference type="NCBI Taxonomy" id="690879"/>
    <lineage>
        <taxon>Bacteria</taxon>
        <taxon>Pseudomonadati</taxon>
        <taxon>Verrucomicrobiota</taxon>
        <taxon>Terrimicrobiia</taxon>
        <taxon>Terrimicrobiales</taxon>
        <taxon>Terrimicrobiaceae</taxon>
        <taxon>Terrimicrobium</taxon>
    </lineage>
</organism>
<protein>
    <recommendedName>
        <fullName evidence="1">Zinc-ribbon domain-containing protein</fullName>
    </recommendedName>
</protein>
<reference evidence="3" key="1">
    <citation type="journal article" date="2017" name="Genome Announc.">
        <title>Draft Genome Sequence of Terrimicrobium sacchariphilum NM-5T, a Facultative Anaerobic Soil Bacterium of the Class Spartobacteria.</title>
        <authorList>
            <person name="Qiu Y.L."/>
            <person name="Tourlousse D.M."/>
            <person name="Matsuura N."/>
            <person name="Ohashi A."/>
            <person name="Sekiguchi Y."/>
        </authorList>
    </citation>
    <scope>NUCLEOTIDE SEQUENCE [LARGE SCALE GENOMIC DNA]</scope>
    <source>
        <strain evidence="3">NM-5</strain>
    </source>
</reference>
<dbReference type="PIRSF" id="PIRSF012641">
    <property type="entry name" value="UCP012641"/>
    <property type="match status" value="1"/>
</dbReference>
<gene>
    <name evidence="2" type="ORF">TSACC_22154</name>
</gene>
<comment type="caution">
    <text evidence="2">The sequence shown here is derived from an EMBL/GenBank/DDBJ whole genome shotgun (WGS) entry which is preliminary data.</text>
</comment>
<dbReference type="Gene3D" id="3.40.390.70">
    <property type="match status" value="1"/>
</dbReference>
<sequence>MKIFHCDNCDQLVYFENSKCLNCGSVLAYLPDRQDLCSLEMGADGAWKVPGKEPDSYLLCTNYVSEHVCNWAVNVEDNIPYCASCRLTTRIPDLTIPGNKEAWGRIERAKHRLVYSLLNLGLPVISKQEEPETGLSFEFLADDPADGPVLTGHDNGLITLNIAEADDAEREKRRMQLGEPYRTLLGHFRHEVGHYYWDRLIRDGGLIDSFREIFGDESRDYGEALKAHYAQGAPADWRESFISSYATAHPWEDWAETWAHYLHMSDTLETAATCGLALFPPRENEPELWPLQSGTKQSFDHMIKSWFPLTHILNNLNRGLGLADGYPFVISPPVVEKLRYVHQVVHGEILAPTAMAAA</sequence>
<dbReference type="Pfam" id="PF15887">
    <property type="entry name" value="Peptidase_Mx"/>
    <property type="match status" value="1"/>
</dbReference>
<dbReference type="AlphaFoldDB" id="A0A146GB06"/>
<dbReference type="Pfam" id="PF10005">
    <property type="entry name" value="Zn_ribbon_DZR_6"/>
    <property type="match status" value="1"/>
</dbReference>
<dbReference type="RefSeq" id="WP_075079435.1">
    <property type="nucleotide sequence ID" value="NZ_BDCO01000002.1"/>
</dbReference>
<dbReference type="InterPro" id="IPR031321">
    <property type="entry name" value="UCP012641"/>
</dbReference>
<dbReference type="InParanoid" id="A0A146GB06"/>
<accession>A0A146GB06</accession>
<dbReference type="EMBL" id="BDCO01000002">
    <property type="protein sequence ID" value="GAT33736.1"/>
    <property type="molecule type" value="Genomic_DNA"/>
</dbReference>
<name>A0A146GB06_TERSA</name>
<dbReference type="OrthoDB" id="256753at2"/>
<dbReference type="STRING" id="690879.TSACC_22154"/>
<evidence type="ECO:0000313" key="2">
    <source>
        <dbReference type="EMBL" id="GAT33736.1"/>
    </source>
</evidence>
<proteinExistence type="predicted"/>
<dbReference type="Proteomes" id="UP000076023">
    <property type="component" value="Unassembled WGS sequence"/>
</dbReference>
<evidence type="ECO:0000313" key="3">
    <source>
        <dbReference type="Proteomes" id="UP000076023"/>
    </source>
</evidence>
<keyword evidence="3" id="KW-1185">Reference proteome</keyword>
<evidence type="ECO:0000259" key="1">
    <source>
        <dbReference type="Pfam" id="PF10005"/>
    </source>
</evidence>